<comment type="pathway">
    <text evidence="1">Phytoalexin biosynthesis; 3,4',5-trihydroxystilbene biosynthesis; 3,4',5-trihydroxystilbene from trans-4-coumarate: step 1/2.</text>
</comment>
<feature type="domain" description="AMP-binding enzyme C-terminal" evidence="11">
    <location>
        <begin position="480"/>
        <end position="554"/>
    </location>
</feature>
<dbReference type="PANTHER" id="PTHR24096">
    <property type="entry name" value="LONG-CHAIN-FATTY-ACID--COA LIGASE"/>
    <property type="match status" value="1"/>
</dbReference>
<feature type="domain" description="AMP-dependent synthetase/ligase" evidence="10">
    <location>
        <begin position="61"/>
        <end position="428"/>
    </location>
</feature>
<keyword evidence="9" id="KW-1133">Transmembrane helix</keyword>
<evidence type="ECO:0000256" key="4">
    <source>
        <dbReference type="ARBA" id="ARBA00022598"/>
    </source>
</evidence>
<gene>
    <name evidence="12" type="ORF">ACJIZ3_004211</name>
</gene>
<dbReference type="AlphaFoldDB" id="A0ABD3S1L4"/>
<dbReference type="EC" id="6.2.1.12" evidence="3"/>
<name>A0ABD3S1L4_9LAMI</name>
<evidence type="ECO:0000256" key="6">
    <source>
        <dbReference type="ARBA" id="ARBA00022840"/>
    </source>
</evidence>
<dbReference type="InterPro" id="IPR020845">
    <property type="entry name" value="AMP-binding_CS"/>
</dbReference>
<feature type="transmembrane region" description="Helical" evidence="9">
    <location>
        <begin position="258"/>
        <end position="281"/>
    </location>
</feature>
<evidence type="ECO:0000259" key="11">
    <source>
        <dbReference type="Pfam" id="PF13193"/>
    </source>
</evidence>
<evidence type="ECO:0000256" key="2">
    <source>
        <dbReference type="ARBA" id="ARBA00006432"/>
    </source>
</evidence>
<keyword evidence="7" id="KW-0587">Phenylpropanoid metabolism</keyword>
<dbReference type="GO" id="GO:0050563">
    <property type="term" value="F:trans-feruloyl-CoA synthase activity"/>
    <property type="evidence" value="ECO:0007669"/>
    <property type="project" value="UniProtKB-ARBA"/>
</dbReference>
<accession>A0ABD3S1L4</accession>
<dbReference type="GO" id="GO:0009698">
    <property type="term" value="P:phenylpropanoid metabolic process"/>
    <property type="evidence" value="ECO:0007669"/>
    <property type="project" value="UniProtKB-KW"/>
</dbReference>
<dbReference type="Gene3D" id="3.30.300.30">
    <property type="match status" value="1"/>
</dbReference>
<evidence type="ECO:0000256" key="8">
    <source>
        <dbReference type="ARBA" id="ARBA00034252"/>
    </source>
</evidence>
<dbReference type="Pfam" id="PF13193">
    <property type="entry name" value="AMP-binding_C"/>
    <property type="match status" value="1"/>
</dbReference>
<keyword evidence="6" id="KW-0067">ATP-binding</keyword>
<evidence type="ECO:0000259" key="10">
    <source>
        <dbReference type="Pfam" id="PF00501"/>
    </source>
</evidence>
<evidence type="ECO:0000256" key="9">
    <source>
        <dbReference type="SAM" id="Phobius"/>
    </source>
</evidence>
<dbReference type="FunFam" id="3.40.50.12780:FF:000003">
    <property type="entry name" value="Long-chain-fatty-acid--CoA ligase FadD"/>
    <property type="match status" value="1"/>
</dbReference>
<evidence type="ECO:0000256" key="5">
    <source>
        <dbReference type="ARBA" id="ARBA00022741"/>
    </source>
</evidence>
<dbReference type="Proteomes" id="UP001634393">
    <property type="component" value="Unassembled WGS sequence"/>
</dbReference>
<keyword evidence="9" id="KW-0472">Membrane</keyword>
<dbReference type="SUPFAM" id="SSF56801">
    <property type="entry name" value="Acetyl-CoA synthetase-like"/>
    <property type="match status" value="1"/>
</dbReference>
<dbReference type="Gene3D" id="3.40.50.12780">
    <property type="entry name" value="N-terminal domain of ligase-like"/>
    <property type="match status" value="1"/>
</dbReference>
<dbReference type="Pfam" id="PF00501">
    <property type="entry name" value="AMP-binding"/>
    <property type="match status" value="1"/>
</dbReference>
<comment type="catalytic activity">
    <reaction evidence="8">
        <text>(E)-4-coumarate + ATP + CoA = (E)-4-coumaroyl-CoA + AMP + diphosphate</text>
        <dbReference type="Rhea" id="RHEA:19641"/>
        <dbReference type="ChEBI" id="CHEBI:12876"/>
        <dbReference type="ChEBI" id="CHEBI:30616"/>
        <dbReference type="ChEBI" id="CHEBI:33019"/>
        <dbReference type="ChEBI" id="CHEBI:57287"/>
        <dbReference type="ChEBI" id="CHEBI:85008"/>
        <dbReference type="ChEBI" id="CHEBI:456215"/>
        <dbReference type="EC" id="6.2.1.12"/>
    </reaction>
    <physiologicalReaction direction="left-to-right" evidence="8">
        <dbReference type="Rhea" id="RHEA:19642"/>
    </physiologicalReaction>
</comment>
<keyword evidence="5" id="KW-0547">Nucleotide-binding</keyword>
<keyword evidence="4" id="KW-0436">Ligase</keyword>
<dbReference type="GO" id="GO:0005524">
    <property type="term" value="F:ATP binding"/>
    <property type="evidence" value="ECO:0007669"/>
    <property type="project" value="UniProtKB-KW"/>
</dbReference>
<comment type="caution">
    <text evidence="12">The sequence shown here is derived from an EMBL/GenBank/DDBJ whole genome shotgun (WGS) entry which is preliminary data.</text>
</comment>
<comment type="similarity">
    <text evidence="2">Belongs to the ATP-dependent AMP-binding enzyme family.</text>
</comment>
<keyword evidence="13" id="KW-1185">Reference proteome</keyword>
<dbReference type="GO" id="GO:0016207">
    <property type="term" value="F:4-coumarate-CoA ligase activity"/>
    <property type="evidence" value="ECO:0007669"/>
    <property type="project" value="UniProtKB-EC"/>
</dbReference>
<dbReference type="InterPro" id="IPR042099">
    <property type="entry name" value="ANL_N_sf"/>
</dbReference>
<dbReference type="PROSITE" id="PS00455">
    <property type="entry name" value="AMP_BINDING"/>
    <property type="match status" value="1"/>
</dbReference>
<dbReference type="GO" id="GO:0106286">
    <property type="term" value="F:(E)-caffeate-CoA ligase activity"/>
    <property type="evidence" value="ECO:0007669"/>
    <property type="project" value="UniProtKB-ARBA"/>
</dbReference>
<reference evidence="12 13" key="1">
    <citation type="submission" date="2024-12" db="EMBL/GenBank/DDBJ databases">
        <title>The unique morphological basis and parallel evolutionary history of personate flowers in Penstemon.</title>
        <authorList>
            <person name="Depatie T.H."/>
            <person name="Wessinger C.A."/>
        </authorList>
    </citation>
    <scope>NUCLEOTIDE SEQUENCE [LARGE SCALE GENOMIC DNA]</scope>
    <source>
        <strain evidence="12">WTNN_2</strain>
        <tissue evidence="12">Leaf</tissue>
    </source>
</reference>
<evidence type="ECO:0000313" key="13">
    <source>
        <dbReference type="Proteomes" id="UP001634393"/>
    </source>
</evidence>
<dbReference type="EMBL" id="JBJXBP010000007">
    <property type="protein sequence ID" value="KAL3818306.1"/>
    <property type="molecule type" value="Genomic_DNA"/>
</dbReference>
<evidence type="ECO:0000256" key="1">
    <source>
        <dbReference type="ARBA" id="ARBA00004930"/>
    </source>
</evidence>
<dbReference type="InterPro" id="IPR000873">
    <property type="entry name" value="AMP-dep_synth/lig_dom"/>
</dbReference>
<organism evidence="12 13">
    <name type="scientific">Penstemon smallii</name>
    <dbReference type="NCBI Taxonomy" id="265156"/>
    <lineage>
        <taxon>Eukaryota</taxon>
        <taxon>Viridiplantae</taxon>
        <taxon>Streptophyta</taxon>
        <taxon>Embryophyta</taxon>
        <taxon>Tracheophyta</taxon>
        <taxon>Spermatophyta</taxon>
        <taxon>Magnoliopsida</taxon>
        <taxon>eudicotyledons</taxon>
        <taxon>Gunneridae</taxon>
        <taxon>Pentapetalae</taxon>
        <taxon>asterids</taxon>
        <taxon>lamiids</taxon>
        <taxon>Lamiales</taxon>
        <taxon>Plantaginaceae</taxon>
        <taxon>Cheloneae</taxon>
        <taxon>Penstemon</taxon>
    </lineage>
</organism>
<keyword evidence="9" id="KW-0812">Transmembrane</keyword>
<evidence type="ECO:0000256" key="3">
    <source>
        <dbReference type="ARBA" id="ARBA00012959"/>
    </source>
</evidence>
<dbReference type="FunFam" id="3.30.300.30:FF:000007">
    <property type="entry name" value="4-coumarate--CoA ligase 2"/>
    <property type="match status" value="1"/>
</dbReference>
<proteinExistence type="inferred from homology"/>
<sequence>MAASVNETTTRVQETPHSQISKLSYRSWYSPENGIYRSKHPHIKIPSEPFLDIVSYIFSQKHNGIHALIDSSSGFSISYSHLSSLVKSISSGLHTMGVKQGDVILILLPNSVYFPVIFLGALSIGAIVTTMNPLSTLLEIKKQVLDSNAILGFSVLGKVDELVNGLEGFNVIGVPEALKFDSVSIDDGSVFRKLISSDPSMAPLPKIRQHDTAAILYSSGTTGRPKGVMLTHGNFIAMVELFVRFEASLYDYPSTKNVYLAVVPMFHVYGLSLFVMGLLSLGNTIVTMRRFDADDMVRAIDKYGVTHLHVVPPLMTALTRKGKSGSSNSFKSLKQVSCGAAPLSTKSIEEFIETFPHVDFIQGYGMTESTAIGTRGYNTVVVKKHSSVGLLSPNSEAKVVDWVTGSYLPPGSVGELWLRSPGVMKGYLNNTEASMAAIDKDGWLHTGDIVYFDREGYLYVLDRLKEIIKYKGFQVAPADLEAVLLSHPDVLDAAVTAERDEEAGEIPVAFVVPKNGSPVTPAAVMNYVANQVAPYKKVRKVYFRSSVPRSAAGKILRRELRNLLTSKL</sequence>
<dbReference type="PANTHER" id="PTHR24096:SF149">
    <property type="entry name" value="AMP-BINDING DOMAIN-CONTAINING PROTEIN-RELATED"/>
    <property type="match status" value="1"/>
</dbReference>
<feature type="transmembrane region" description="Helical" evidence="9">
    <location>
        <begin position="103"/>
        <end position="128"/>
    </location>
</feature>
<dbReference type="InterPro" id="IPR025110">
    <property type="entry name" value="AMP-bd_C"/>
</dbReference>
<evidence type="ECO:0000256" key="7">
    <source>
        <dbReference type="ARBA" id="ARBA00023051"/>
    </source>
</evidence>
<evidence type="ECO:0000313" key="12">
    <source>
        <dbReference type="EMBL" id="KAL3818306.1"/>
    </source>
</evidence>
<protein>
    <recommendedName>
        <fullName evidence="3">4-coumarate--CoA ligase</fullName>
        <ecNumber evidence="3">6.2.1.12</ecNumber>
    </recommendedName>
</protein>
<dbReference type="CDD" id="cd05904">
    <property type="entry name" value="4CL"/>
    <property type="match status" value="1"/>
</dbReference>
<dbReference type="InterPro" id="IPR045851">
    <property type="entry name" value="AMP-bd_C_sf"/>
</dbReference>